<dbReference type="GO" id="GO:0000428">
    <property type="term" value="C:DNA-directed RNA polymerase complex"/>
    <property type="evidence" value="ECO:0007669"/>
    <property type="project" value="UniProtKB-KW"/>
</dbReference>
<evidence type="ECO:0000256" key="5">
    <source>
        <dbReference type="SAM" id="MobiDB-lite"/>
    </source>
</evidence>
<evidence type="ECO:0000256" key="1">
    <source>
        <dbReference type="ARBA" id="ARBA00004123"/>
    </source>
</evidence>
<protein>
    <submittedName>
        <fullName evidence="6">DNA-directed RNA polymerase III subunit RPC4</fullName>
    </submittedName>
</protein>
<keyword evidence="3" id="KW-0804">Transcription</keyword>
<dbReference type="Pfam" id="PF05132">
    <property type="entry name" value="RNA_pol_Rpc4"/>
    <property type="match status" value="1"/>
</dbReference>
<comment type="caution">
    <text evidence="6">The sequence shown here is derived from an EMBL/GenBank/DDBJ whole genome shotgun (WGS) entry which is preliminary data.</text>
</comment>
<feature type="region of interest" description="Disordered" evidence="5">
    <location>
        <begin position="212"/>
        <end position="234"/>
    </location>
</feature>
<organism evidence="6 7">
    <name type="scientific">Nakaseomyces bracarensis</name>
    <dbReference type="NCBI Taxonomy" id="273131"/>
    <lineage>
        <taxon>Eukaryota</taxon>
        <taxon>Fungi</taxon>
        <taxon>Dikarya</taxon>
        <taxon>Ascomycota</taxon>
        <taxon>Saccharomycotina</taxon>
        <taxon>Saccharomycetes</taxon>
        <taxon>Saccharomycetales</taxon>
        <taxon>Saccharomycetaceae</taxon>
        <taxon>Nakaseomyces</taxon>
    </lineage>
</organism>
<evidence type="ECO:0000256" key="2">
    <source>
        <dbReference type="ARBA" id="ARBA00022478"/>
    </source>
</evidence>
<keyword evidence="2 6" id="KW-0240">DNA-directed RNA polymerase</keyword>
<feature type="region of interest" description="Disordered" evidence="5">
    <location>
        <begin position="125"/>
        <end position="144"/>
    </location>
</feature>
<feature type="compositionally biased region" description="Basic residues" evidence="5">
    <location>
        <begin position="17"/>
        <end position="26"/>
    </location>
</feature>
<evidence type="ECO:0000313" key="7">
    <source>
        <dbReference type="Proteomes" id="UP001623330"/>
    </source>
</evidence>
<feature type="compositionally biased region" description="Basic and acidic residues" evidence="5">
    <location>
        <begin position="27"/>
        <end position="49"/>
    </location>
</feature>
<keyword evidence="4" id="KW-0539">Nucleus</keyword>
<evidence type="ECO:0000256" key="4">
    <source>
        <dbReference type="ARBA" id="ARBA00023242"/>
    </source>
</evidence>
<sequence length="439" mass="49588">MSGRLPSLKDTGSKPSLKFKPKVVARRSKEEREASVPKVKIEESNELDKRKNRPKKVPNAGQKKRVPRYLNNTHVITSGPLAAGNFVADKNSMMKAKIFGNAMAKGEEGTTTLIQKGLETIDNAHDDSDEELGENKETSSAAARAKKFNMGKELTYKEFISHEQEVQDVDENDSSEDSTDNMEIDEARRIEQLFPIRPLRVKHEDTEALKKAVQDSMSGKTTREPTPGPVLIKEEPGLNEDQMLKHELIKKENELKGKLEELRLGAEANNDLTELEIEKLQIENDHIKILKNIERINNKPNKFMIFQLPPKLPEFKVTPTKKEVTDEITDDSMDIDNSEVKEEKQKQKKKSSVSVTLEPELTGNIGSIRVHRSGRLSVKIGDVVMDISKGAESNFMQDIIRFNDHEKENIKREDDEDEEPATIEYLGSIVGRSVIQPSI</sequence>
<gene>
    <name evidence="6" type="ORF">RNJ44_04802</name>
</gene>
<comment type="subcellular location">
    <subcellularLocation>
        <location evidence="1">Nucleus</location>
    </subcellularLocation>
</comment>
<dbReference type="PANTHER" id="PTHR13408:SF0">
    <property type="entry name" value="DNA-DIRECTED RNA POLYMERASE III SUBUNIT RPC4"/>
    <property type="match status" value="1"/>
</dbReference>
<feature type="compositionally biased region" description="Acidic residues" evidence="5">
    <location>
        <begin position="327"/>
        <end position="337"/>
    </location>
</feature>
<feature type="region of interest" description="Disordered" evidence="5">
    <location>
        <begin position="1"/>
        <end position="69"/>
    </location>
</feature>
<feature type="compositionally biased region" description="Basic residues" evidence="5">
    <location>
        <begin position="50"/>
        <end position="67"/>
    </location>
</feature>
<name>A0ABR4NVX3_9SACH</name>
<proteinExistence type="predicted"/>
<dbReference type="InterPro" id="IPR007811">
    <property type="entry name" value="RPC4"/>
</dbReference>
<reference evidence="6 7" key="1">
    <citation type="submission" date="2024-05" db="EMBL/GenBank/DDBJ databases">
        <title>Long read based assembly of the Candida bracarensis genome reveals expanded adhesin content.</title>
        <authorList>
            <person name="Marcet-Houben M."/>
            <person name="Ksiezopolska E."/>
            <person name="Gabaldon T."/>
        </authorList>
    </citation>
    <scope>NUCLEOTIDE SEQUENCE [LARGE SCALE GENOMIC DNA]</scope>
    <source>
        <strain evidence="6 7">CBM6</strain>
    </source>
</reference>
<dbReference type="Proteomes" id="UP001623330">
    <property type="component" value="Unassembled WGS sequence"/>
</dbReference>
<dbReference type="PANTHER" id="PTHR13408">
    <property type="entry name" value="DNA-DIRECTED RNA POLYMERASE III"/>
    <property type="match status" value="1"/>
</dbReference>
<keyword evidence="7" id="KW-1185">Reference proteome</keyword>
<dbReference type="EMBL" id="JBEVYD010000005">
    <property type="protein sequence ID" value="KAL3232886.1"/>
    <property type="molecule type" value="Genomic_DNA"/>
</dbReference>
<feature type="region of interest" description="Disordered" evidence="5">
    <location>
        <begin position="162"/>
        <end position="185"/>
    </location>
</feature>
<accession>A0ABR4NVX3</accession>
<feature type="compositionally biased region" description="Acidic residues" evidence="5">
    <location>
        <begin position="166"/>
        <end position="184"/>
    </location>
</feature>
<evidence type="ECO:0000313" key="6">
    <source>
        <dbReference type="EMBL" id="KAL3232886.1"/>
    </source>
</evidence>
<feature type="region of interest" description="Disordered" evidence="5">
    <location>
        <begin position="327"/>
        <end position="351"/>
    </location>
</feature>
<evidence type="ECO:0000256" key="3">
    <source>
        <dbReference type="ARBA" id="ARBA00023163"/>
    </source>
</evidence>